<reference evidence="2" key="1">
    <citation type="submission" date="2019-09" db="EMBL/GenBank/DDBJ databases">
        <title>Characterisation of the sponge microbiome using genome-centric metagenomics.</title>
        <authorList>
            <person name="Engelberts J.P."/>
            <person name="Robbins S.J."/>
            <person name="De Goeij J.M."/>
            <person name="Aranda M."/>
            <person name="Bell S.C."/>
            <person name="Webster N.S."/>
        </authorList>
    </citation>
    <scope>NUCLEOTIDE SEQUENCE</scope>
    <source>
        <strain evidence="2">SB0664_bin_43</strain>
    </source>
</reference>
<accession>A0A6B0Y547</accession>
<gene>
    <name evidence="2" type="ORF">F4Y60_13685</name>
</gene>
<sequence length="120" mass="13143">MIDPKVHLKGATPEELARALLRNLNPALRPGGGEGPVAGNKGAEREVPSNERGYGVPHLQPTTPDLALEALRRCWPDCREGMPAVELRDRMDAAAVAERALHAFRELIDPRFLHATRKPA</sequence>
<proteinExistence type="predicted"/>
<organism evidence="2">
    <name type="scientific">Boseongicola sp. SB0664_bin_43</name>
    <dbReference type="NCBI Taxonomy" id="2604844"/>
    <lineage>
        <taxon>Bacteria</taxon>
        <taxon>Pseudomonadati</taxon>
        <taxon>Pseudomonadota</taxon>
        <taxon>Alphaproteobacteria</taxon>
        <taxon>Rhodobacterales</taxon>
        <taxon>Paracoccaceae</taxon>
        <taxon>Boseongicola</taxon>
    </lineage>
</organism>
<protein>
    <submittedName>
        <fullName evidence="2">Uncharacterized protein</fullName>
    </submittedName>
</protein>
<comment type="caution">
    <text evidence="2">The sequence shown here is derived from an EMBL/GenBank/DDBJ whole genome shotgun (WGS) entry which is preliminary data.</text>
</comment>
<dbReference type="AlphaFoldDB" id="A0A6B0Y547"/>
<name>A0A6B0Y547_9RHOB</name>
<evidence type="ECO:0000256" key="1">
    <source>
        <dbReference type="SAM" id="MobiDB-lite"/>
    </source>
</evidence>
<evidence type="ECO:0000313" key="2">
    <source>
        <dbReference type="EMBL" id="MXY35103.1"/>
    </source>
</evidence>
<dbReference type="EMBL" id="VXRY01000563">
    <property type="protein sequence ID" value="MXY35103.1"/>
    <property type="molecule type" value="Genomic_DNA"/>
</dbReference>
<feature type="region of interest" description="Disordered" evidence="1">
    <location>
        <begin position="25"/>
        <end position="62"/>
    </location>
</feature>